<dbReference type="GO" id="GO:0009725">
    <property type="term" value="P:response to hormone"/>
    <property type="evidence" value="ECO:0007669"/>
    <property type="project" value="UniProtKB-ARBA"/>
</dbReference>
<keyword evidence="5" id="KW-0862">Zinc</keyword>
<feature type="region of interest" description="Disordered" evidence="6">
    <location>
        <begin position="344"/>
        <end position="368"/>
    </location>
</feature>
<name>A0AAN7JS75_9MYRT</name>
<evidence type="ECO:0000256" key="6">
    <source>
        <dbReference type="SAM" id="MobiDB-lite"/>
    </source>
</evidence>
<keyword evidence="9" id="KW-1185">Reference proteome</keyword>
<dbReference type="Gene3D" id="3.30.710.10">
    <property type="entry name" value="Potassium Channel Kv1.1, Chain A"/>
    <property type="match status" value="1"/>
</dbReference>
<dbReference type="PROSITE" id="PS50097">
    <property type="entry name" value="BTB"/>
    <property type="match status" value="1"/>
</dbReference>
<dbReference type="SUPFAM" id="SSF54695">
    <property type="entry name" value="POZ domain"/>
    <property type="match status" value="1"/>
</dbReference>
<dbReference type="SMART" id="SM00225">
    <property type="entry name" value="BTB"/>
    <property type="match status" value="1"/>
</dbReference>
<dbReference type="PANTHER" id="PTHR46287:SF4">
    <property type="entry name" value="BTB_POZ AND TAZ DOMAIN-CONTAINING PROTEIN 2"/>
    <property type="match status" value="1"/>
</dbReference>
<evidence type="ECO:0000256" key="5">
    <source>
        <dbReference type="ARBA" id="ARBA00022833"/>
    </source>
</evidence>
<evidence type="ECO:0000256" key="4">
    <source>
        <dbReference type="ARBA" id="ARBA00022786"/>
    </source>
</evidence>
<dbReference type="InterPro" id="IPR000210">
    <property type="entry name" value="BTB/POZ_dom"/>
</dbReference>
<dbReference type="GO" id="GO:0005516">
    <property type="term" value="F:calmodulin binding"/>
    <property type="evidence" value="ECO:0007669"/>
    <property type="project" value="UniProtKB-ARBA"/>
</dbReference>
<proteinExistence type="predicted"/>
<comment type="caution">
    <text evidence="8">The sequence shown here is derived from an EMBL/GenBank/DDBJ whole genome shotgun (WGS) entry which is preliminary data.</text>
</comment>
<dbReference type="Pfam" id="PF02135">
    <property type="entry name" value="zf-TAZ"/>
    <property type="match status" value="1"/>
</dbReference>
<dbReference type="InterPro" id="IPR000197">
    <property type="entry name" value="Znf_TAZ"/>
</dbReference>
<dbReference type="GO" id="GO:0042542">
    <property type="term" value="P:response to hydrogen peroxide"/>
    <property type="evidence" value="ECO:0007669"/>
    <property type="project" value="UniProtKB-ARBA"/>
</dbReference>
<evidence type="ECO:0000256" key="3">
    <source>
        <dbReference type="ARBA" id="ARBA00022771"/>
    </source>
</evidence>
<dbReference type="SUPFAM" id="SSF57933">
    <property type="entry name" value="TAZ domain"/>
    <property type="match status" value="1"/>
</dbReference>
<evidence type="ECO:0000313" key="8">
    <source>
        <dbReference type="EMBL" id="KAK4753006.1"/>
    </source>
</evidence>
<keyword evidence="4" id="KW-0833">Ubl conjugation pathway</keyword>
<evidence type="ECO:0000256" key="1">
    <source>
        <dbReference type="ARBA" id="ARBA00004906"/>
    </source>
</evidence>
<dbReference type="Proteomes" id="UP001345219">
    <property type="component" value="Chromosome 16"/>
</dbReference>
<dbReference type="SMART" id="SM00551">
    <property type="entry name" value="ZnF_TAZ"/>
    <property type="match status" value="1"/>
</dbReference>
<dbReference type="GO" id="GO:0006355">
    <property type="term" value="P:regulation of DNA-templated transcription"/>
    <property type="evidence" value="ECO:0007669"/>
    <property type="project" value="UniProtKB-ARBA"/>
</dbReference>
<dbReference type="AlphaFoldDB" id="A0AAN7JS75"/>
<evidence type="ECO:0000256" key="2">
    <source>
        <dbReference type="ARBA" id="ARBA00022723"/>
    </source>
</evidence>
<comment type="pathway">
    <text evidence="1">Protein modification; protein ubiquitination.</text>
</comment>
<dbReference type="Gene3D" id="1.20.1020.10">
    <property type="entry name" value="TAZ domain"/>
    <property type="match status" value="1"/>
</dbReference>
<dbReference type="GO" id="GO:0008270">
    <property type="term" value="F:zinc ion binding"/>
    <property type="evidence" value="ECO:0007669"/>
    <property type="project" value="UniProtKB-KW"/>
</dbReference>
<dbReference type="Gene3D" id="1.25.40.420">
    <property type="match status" value="1"/>
</dbReference>
<dbReference type="GO" id="GO:0009751">
    <property type="term" value="P:response to salicylic acid"/>
    <property type="evidence" value="ECO:0007669"/>
    <property type="project" value="UniProtKB-ARBA"/>
</dbReference>
<feature type="domain" description="BTB" evidence="7">
    <location>
        <begin position="34"/>
        <end position="104"/>
    </location>
</feature>
<organism evidence="8 9">
    <name type="scientific">Trapa incisa</name>
    <dbReference type="NCBI Taxonomy" id="236973"/>
    <lineage>
        <taxon>Eukaryota</taxon>
        <taxon>Viridiplantae</taxon>
        <taxon>Streptophyta</taxon>
        <taxon>Embryophyta</taxon>
        <taxon>Tracheophyta</taxon>
        <taxon>Spermatophyta</taxon>
        <taxon>Magnoliopsida</taxon>
        <taxon>eudicotyledons</taxon>
        <taxon>Gunneridae</taxon>
        <taxon>Pentapetalae</taxon>
        <taxon>rosids</taxon>
        <taxon>malvids</taxon>
        <taxon>Myrtales</taxon>
        <taxon>Lythraceae</taxon>
        <taxon>Trapa</taxon>
    </lineage>
</organism>
<gene>
    <name evidence="8" type="ORF">SAY87_021804</name>
</gene>
<dbReference type="CDD" id="cd14733">
    <property type="entry name" value="BACK"/>
    <property type="match status" value="1"/>
</dbReference>
<keyword evidence="3" id="KW-0863">Zinc-finger</keyword>
<accession>A0AAN7JS75</accession>
<dbReference type="InterPro" id="IPR035898">
    <property type="entry name" value="TAZ_dom_sf"/>
</dbReference>
<dbReference type="PANTHER" id="PTHR46287">
    <property type="entry name" value="BTB/POZ AND TAZ DOMAIN-CONTAINING PROTEIN 3-RELATED"/>
    <property type="match status" value="1"/>
</dbReference>
<dbReference type="FunFam" id="1.25.40.420:FF:000012">
    <property type="entry name" value="BTB/POZ and TAZ domain-containing protein 2"/>
    <property type="match status" value="1"/>
</dbReference>
<protein>
    <recommendedName>
        <fullName evidence="7">BTB domain-containing protein</fullName>
    </recommendedName>
</protein>
<dbReference type="GO" id="GO:0005634">
    <property type="term" value="C:nucleus"/>
    <property type="evidence" value="ECO:0007669"/>
    <property type="project" value="TreeGrafter"/>
</dbReference>
<dbReference type="FunFam" id="1.20.1020.10:FF:000004">
    <property type="entry name" value="BTB/POZ and TAZ domain-containing protein 2"/>
    <property type="match status" value="1"/>
</dbReference>
<sequence>MEELRHCPASPADLYGDIYALDGKNPYVRELPEPDVYILTTGGHRIPAHSGILASASPVLENIIDSPPRKHQNSGKLIPMLGVPCDAVAAFIRFIYSSRCREEEMEKYDIHLLALGHVYSVPQLKQRCIRVLGERLTLENAVDLLQLSRLCNAPDLHIRCMKLLSNTNFKALQQTEGWKFLQDHDPHLELQVLKFIDECESRKKRTRRYREERRLYEQLSEAMSCLEHIYTEGCTGVSPVDAADQPAASRKRGSCAHFTTCHALQQLIRHLAGCRKREKGGCSRCKRMWQLLRLHSFICDQPEAYPCRVPLCRQFKLRAQQERRKDDGMWKLLARKVVSAKAMTSISQTQAKRKRSLEKSRESSGGSDDLYRIRTRRQSFLKFD</sequence>
<reference evidence="8 9" key="1">
    <citation type="journal article" date="2023" name="Hortic Res">
        <title>Pangenome of water caltrop reveals structural variations and asymmetric subgenome divergence after allopolyploidization.</title>
        <authorList>
            <person name="Zhang X."/>
            <person name="Chen Y."/>
            <person name="Wang L."/>
            <person name="Yuan Y."/>
            <person name="Fang M."/>
            <person name="Shi L."/>
            <person name="Lu R."/>
            <person name="Comes H.P."/>
            <person name="Ma Y."/>
            <person name="Chen Y."/>
            <person name="Huang G."/>
            <person name="Zhou Y."/>
            <person name="Zheng Z."/>
            <person name="Qiu Y."/>
        </authorList>
    </citation>
    <scope>NUCLEOTIDE SEQUENCE [LARGE SCALE GENOMIC DNA]</scope>
    <source>
        <tissue evidence="8">Roots</tissue>
    </source>
</reference>
<dbReference type="InterPro" id="IPR044513">
    <property type="entry name" value="BT1/2/3/4/5"/>
</dbReference>
<evidence type="ECO:0000259" key="7">
    <source>
        <dbReference type="PROSITE" id="PS50097"/>
    </source>
</evidence>
<evidence type="ECO:0000313" key="9">
    <source>
        <dbReference type="Proteomes" id="UP001345219"/>
    </source>
</evidence>
<keyword evidence="2" id="KW-0479">Metal-binding</keyword>
<dbReference type="Pfam" id="PF00651">
    <property type="entry name" value="BTB"/>
    <property type="match status" value="1"/>
</dbReference>
<dbReference type="EMBL" id="JAXIOK010000016">
    <property type="protein sequence ID" value="KAK4753006.1"/>
    <property type="molecule type" value="Genomic_DNA"/>
</dbReference>
<dbReference type="InterPro" id="IPR011333">
    <property type="entry name" value="SKP1/BTB/POZ_sf"/>
</dbReference>